<evidence type="ECO:0000259" key="14">
    <source>
        <dbReference type="Pfam" id="PF11626"/>
    </source>
</evidence>
<dbReference type="Proteomes" id="UP001324427">
    <property type="component" value="Unassembled WGS sequence"/>
</dbReference>
<evidence type="ECO:0000259" key="13">
    <source>
        <dbReference type="Pfam" id="PF08914"/>
    </source>
</evidence>
<feature type="compositionally biased region" description="Acidic residues" evidence="12">
    <location>
        <begin position="447"/>
        <end position="456"/>
    </location>
</feature>
<evidence type="ECO:0000256" key="5">
    <source>
        <dbReference type="ARBA" id="ARBA00022454"/>
    </source>
</evidence>
<evidence type="ECO:0000256" key="9">
    <source>
        <dbReference type="ARBA" id="ARBA00023163"/>
    </source>
</evidence>
<dbReference type="Pfam" id="PF11626">
    <property type="entry name" value="Rap1_C"/>
    <property type="match status" value="1"/>
</dbReference>
<feature type="compositionally biased region" description="Acidic residues" evidence="12">
    <location>
        <begin position="995"/>
        <end position="1008"/>
    </location>
</feature>
<feature type="region of interest" description="Disordered" evidence="12">
    <location>
        <begin position="330"/>
        <end position="460"/>
    </location>
</feature>
<feature type="region of interest" description="Disordered" evidence="12">
    <location>
        <begin position="801"/>
        <end position="825"/>
    </location>
</feature>
<dbReference type="GO" id="GO:0031848">
    <property type="term" value="P:protection from non-homologous end joining at telomere"/>
    <property type="evidence" value="ECO:0007669"/>
    <property type="project" value="TreeGrafter"/>
</dbReference>
<comment type="similarity">
    <text evidence="3">Belongs to the RAP1 family.</text>
</comment>
<evidence type="ECO:0000256" key="6">
    <source>
        <dbReference type="ARBA" id="ARBA00022895"/>
    </source>
</evidence>
<dbReference type="GO" id="GO:0010833">
    <property type="term" value="P:telomere maintenance via telomere lengthening"/>
    <property type="evidence" value="ECO:0007669"/>
    <property type="project" value="TreeGrafter"/>
</dbReference>
<feature type="compositionally biased region" description="Basic and acidic residues" evidence="12">
    <location>
        <begin position="330"/>
        <end position="339"/>
    </location>
</feature>
<keyword evidence="7" id="KW-0805">Transcription regulation</keyword>
<feature type="compositionally biased region" description="Acidic residues" evidence="12">
    <location>
        <begin position="936"/>
        <end position="951"/>
    </location>
</feature>
<dbReference type="PANTHER" id="PTHR16466:SF6">
    <property type="entry name" value="TELOMERIC REPEAT-BINDING FACTOR 2-INTERACTING PROTEIN 1"/>
    <property type="match status" value="1"/>
</dbReference>
<evidence type="ECO:0000313" key="16">
    <source>
        <dbReference type="Proteomes" id="UP001324427"/>
    </source>
</evidence>
<dbReference type="InterPro" id="IPR015010">
    <property type="entry name" value="TERF2IP_Myb"/>
</dbReference>
<gene>
    <name evidence="15" type="ORF">LTR36_006332</name>
</gene>
<dbReference type="GO" id="GO:0070187">
    <property type="term" value="C:shelterin complex"/>
    <property type="evidence" value="ECO:0007669"/>
    <property type="project" value="TreeGrafter"/>
</dbReference>
<keyword evidence="6" id="KW-0779">Telomere</keyword>
<feature type="region of interest" description="Disordered" evidence="12">
    <location>
        <begin position="509"/>
        <end position="533"/>
    </location>
</feature>
<dbReference type="InterPro" id="IPR039595">
    <property type="entry name" value="TE2IP/Rap1"/>
</dbReference>
<evidence type="ECO:0000256" key="2">
    <source>
        <dbReference type="ARBA" id="ARBA00004574"/>
    </source>
</evidence>
<name>A0AAV9JW88_9PEZI</name>
<keyword evidence="8" id="KW-0010">Activator</keyword>
<feature type="region of interest" description="Disordered" evidence="12">
    <location>
        <begin position="837"/>
        <end position="1137"/>
    </location>
</feature>
<protein>
    <recommendedName>
        <fullName evidence="4">Telomeric repeat-binding factor 2-interacting protein 1</fullName>
    </recommendedName>
    <alternativeName>
        <fullName evidence="11">Repressor/activator protein 1 homolog</fullName>
    </alternativeName>
</protein>
<reference evidence="15 16" key="1">
    <citation type="submission" date="2021-11" db="EMBL/GenBank/DDBJ databases">
        <title>Black yeast isolated from Biological Soil Crust.</title>
        <authorList>
            <person name="Kurbessoian T."/>
        </authorList>
    </citation>
    <scope>NUCLEOTIDE SEQUENCE [LARGE SCALE GENOMIC DNA]</scope>
    <source>
        <strain evidence="15 16">CCFEE 5522</strain>
    </source>
</reference>
<sequence length="1249" mass="137560">MAPLVVSRMNGDTRALGGLFAGLSFFLVQRLPSRSSFVEKVQNNGGRVVKLEVQADHVIADHVRRDCPPGSISFTFIDVAIRDGTLPHPSDHTAGPSVGAIRDVGSIVPGKQTRTAFTLEDDRVLWQWVKQAQEQGGLAKGNDIYKQLEARNPRHTFQAWRDRYIKKLMDRPPAGVVLKVAANAPPTPPEALDQEADVMNDTGKGKQKASSPANKRTLAELESAARVEPPGATFRLPRGSQMPSQSPVKSSLQKPGRKPHVPGPMDDDDESQGEDFDDGDFEALLGQAEFIVTIDENRTGEAWQAWAQAYKSHTADEWQEFWEDKVQPEYMRRVEERREAKRRRRERKARRLAENARAAEASEADDTSSLLVKAEPASSQKRKRTTPTSRAKATYSQKKHRPDVSSLFEDDIGDAGAAASHIRPEARLPAKSISPVRPSTEPIEILSDSEDEEEIDDRSIPEAELAHQTAKVDDAMQMDQAMPSDLPTSEVMLAADQQMRRESRELQHIEIEPTSSQQRISNLPTSDANRAAEQQIRRESHDIEAMEVEVAASPRHDDSNLLTSDANHAAAQQLRRESVDPDLSLSDEVYEDTSPQRPASQLTIPEPSDNIVISNHLVEDGEVEDGLPGEEFVHIDEGGDALTEANLASQQALHKKQLLRGADLPEDDEMEDQSDFVSYLRQQLPSKQVEAKVAPIEAVETPKLSNPSKIAAALPSDVLLDQRQATHDAGHPIIESAKPTPPIPAPVLSDREADDLLDQTRYTHNDTGLDRMDDELDALVFPELPLSSQHEVDEVFETNLQWPSSPQAPLRKPKTQPETQSLPFETQIAYPNLIPEDAEDDEQMFSSQPAQPDDVTYPALLGQSKEARINTGLYFSSGTKAQRRPEPLPQADHRDDPEDVGDSIVRKPTPVNTQSRGDNPPADDVLGDDINLSMPSEDEEYADSEQEDEIDLTIAEPEGGFGFSSPPAKSVASQPDQTIDHPSPAASVRSQAAVEESEDELDEDELPAEEQHEPESEAEAVQPDEGLPQEVIEVSSASSSSSSYVSSAPSSSAPDEEQVPGKALETQDILDAETQPLDLELPLPPDSDEEFEELPSGPLAAPSPPPNPIQLVPAARPQPPLQSSRTQRPAHPRSIAQQASLIDLTDTQTLDDDEVDDYIITMTVRYKFTESAIVEALRCTSMRPAVAELVLLEEKAGNGLPANIRGVWTKEEDEVIESGDARGMRAVTEKHGWDEMEGRLRFLEEWRSG</sequence>
<feature type="region of interest" description="Disordered" evidence="12">
    <location>
        <begin position="221"/>
        <end position="279"/>
    </location>
</feature>
<dbReference type="InterPro" id="IPR009057">
    <property type="entry name" value="Homeodomain-like_sf"/>
</dbReference>
<feature type="compositionally biased region" description="Basic residues" evidence="12">
    <location>
        <begin position="340"/>
        <end position="350"/>
    </location>
</feature>
<feature type="compositionally biased region" description="Polar residues" evidence="12">
    <location>
        <begin position="241"/>
        <end position="253"/>
    </location>
</feature>
<evidence type="ECO:0000256" key="12">
    <source>
        <dbReference type="SAM" id="MobiDB-lite"/>
    </source>
</evidence>
<evidence type="ECO:0000256" key="11">
    <source>
        <dbReference type="ARBA" id="ARBA00032471"/>
    </source>
</evidence>
<evidence type="ECO:0000256" key="8">
    <source>
        <dbReference type="ARBA" id="ARBA00023159"/>
    </source>
</evidence>
<proteinExistence type="inferred from homology"/>
<dbReference type="GO" id="GO:0042162">
    <property type="term" value="F:telomeric DNA binding"/>
    <property type="evidence" value="ECO:0007669"/>
    <property type="project" value="TreeGrafter"/>
</dbReference>
<keyword evidence="10" id="KW-0539">Nucleus</keyword>
<dbReference type="Gene3D" id="1.10.10.60">
    <property type="entry name" value="Homeodomain-like"/>
    <property type="match status" value="1"/>
</dbReference>
<evidence type="ECO:0000256" key="7">
    <source>
        <dbReference type="ARBA" id="ARBA00023015"/>
    </source>
</evidence>
<feature type="domain" description="TERF2-interacting telomeric protein 1 Myb" evidence="13">
    <location>
        <begin position="117"/>
        <end position="172"/>
    </location>
</feature>
<keyword evidence="16" id="KW-1185">Reference proteome</keyword>
<evidence type="ECO:0000256" key="1">
    <source>
        <dbReference type="ARBA" id="ARBA00004123"/>
    </source>
</evidence>
<comment type="subcellular location">
    <subcellularLocation>
        <location evidence="2">Chromosome</location>
        <location evidence="2">Telomere</location>
    </subcellularLocation>
    <subcellularLocation>
        <location evidence="1">Nucleus</location>
    </subcellularLocation>
</comment>
<evidence type="ECO:0000256" key="4">
    <source>
        <dbReference type="ARBA" id="ARBA00017805"/>
    </source>
</evidence>
<evidence type="ECO:0000313" key="15">
    <source>
        <dbReference type="EMBL" id="KAK4549335.1"/>
    </source>
</evidence>
<comment type="caution">
    <text evidence="15">The sequence shown here is derived from an EMBL/GenBank/DDBJ whole genome shotgun (WGS) entry which is preliminary data.</text>
</comment>
<feature type="compositionally biased region" description="Low complexity" evidence="12">
    <location>
        <begin position="1034"/>
        <end position="1053"/>
    </location>
</feature>
<dbReference type="EMBL" id="JAVFHQ010000004">
    <property type="protein sequence ID" value="KAK4549335.1"/>
    <property type="molecule type" value="Genomic_DNA"/>
</dbReference>
<evidence type="ECO:0000256" key="3">
    <source>
        <dbReference type="ARBA" id="ARBA00010467"/>
    </source>
</evidence>
<dbReference type="SUPFAM" id="SSF46689">
    <property type="entry name" value="Homeodomain-like"/>
    <property type="match status" value="1"/>
</dbReference>
<feature type="compositionally biased region" description="Polar residues" evidence="12">
    <location>
        <begin position="513"/>
        <end position="528"/>
    </location>
</feature>
<dbReference type="AlphaFoldDB" id="A0AAV9JW88"/>
<feature type="domain" description="TRF2-interacting telomeric protein/Rap1 C-terminal" evidence="14">
    <location>
        <begin position="1166"/>
        <end position="1244"/>
    </location>
</feature>
<evidence type="ECO:0000256" key="10">
    <source>
        <dbReference type="ARBA" id="ARBA00023242"/>
    </source>
</evidence>
<keyword evidence="9" id="KW-0804">Transcription</keyword>
<dbReference type="CDD" id="cd11655">
    <property type="entry name" value="rap1_myb-like"/>
    <property type="match status" value="1"/>
</dbReference>
<keyword evidence="5" id="KW-0158">Chromosome</keyword>
<dbReference type="Gene3D" id="1.10.10.2170">
    <property type="match status" value="1"/>
</dbReference>
<feature type="compositionally biased region" description="Basic and acidic residues" evidence="12">
    <location>
        <begin position="883"/>
        <end position="896"/>
    </location>
</feature>
<accession>A0AAV9JW88</accession>
<dbReference type="InterPro" id="IPR021661">
    <property type="entry name" value="Rap1_C"/>
</dbReference>
<dbReference type="Pfam" id="PF08914">
    <property type="entry name" value="Myb_Rap1"/>
    <property type="match status" value="1"/>
</dbReference>
<dbReference type="InterPro" id="IPR038104">
    <property type="entry name" value="Rap1_C_sf"/>
</dbReference>
<organism evidence="15 16">
    <name type="scientific">Oleoguttula mirabilis</name>
    <dbReference type="NCBI Taxonomy" id="1507867"/>
    <lineage>
        <taxon>Eukaryota</taxon>
        <taxon>Fungi</taxon>
        <taxon>Dikarya</taxon>
        <taxon>Ascomycota</taxon>
        <taxon>Pezizomycotina</taxon>
        <taxon>Dothideomycetes</taxon>
        <taxon>Dothideomycetidae</taxon>
        <taxon>Mycosphaerellales</taxon>
        <taxon>Teratosphaeriaceae</taxon>
        <taxon>Oleoguttula</taxon>
    </lineage>
</organism>
<feature type="compositionally biased region" description="Polar residues" evidence="12">
    <location>
        <begin position="386"/>
        <end position="396"/>
    </location>
</feature>
<dbReference type="PANTHER" id="PTHR16466">
    <property type="entry name" value="TELOMERE REPEAT-BINDING FACTOR 2-INTERACTING PROTEIN 1"/>
    <property type="match status" value="1"/>
</dbReference>
<feature type="compositionally biased region" description="Acidic residues" evidence="12">
    <location>
        <begin position="265"/>
        <end position="279"/>
    </location>
</feature>